<dbReference type="SMART" id="SM00242">
    <property type="entry name" value="MYSc"/>
    <property type="match status" value="1"/>
</dbReference>
<dbReference type="GO" id="GO:0016459">
    <property type="term" value="C:myosin complex"/>
    <property type="evidence" value="ECO:0007669"/>
    <property type="project" value="UniProtKB-KW"/>
</dbReference>
<dbReference type="InParanoid" id="D8RWM0"/>
<dbReference type="FunFam" id="1.10.10.820:FF:000001">
    <property type="entry name" value="Myosin heavy chain"/>
    <property type="match status" value="1"/>
</dbReference>
<evidence type="ECO:0000256" key="1">
    <source>
        <dbReference type="ARBA" id="ARBA00022737"/>
    </source>
</evidence>
<dbReference type="Pfam" id="PF25369">
    <property type="entry name" value="SH3_VIII-1_N"/>
    <property type="match status" value="1"/>
</dbReference>
<dbReference type="Gene3D" id="1.20.58.530">
    <property type="match status" value="1"/>
</dbReference>
<comment type="similarity">
    <text evidence="7">Belongs to the TRAFAC class myosin-kinesin ATPase superfamily. Myosin family. Plant myosin class VIII subfamily.</text>
</comment>
<feature type="region of interest" description="Actin-binding" evidence="8">
    <location>
        <begin position="603"/>
        <end position="625"/>
    </location>
</feature>
<dbReference type="Gramene" id="EFJ23280">
    <property type="protein sequence ID" value="EFJ23280"/>
    <property type="gene ID" value="SELMODRAFT_103418"/>
</dbReference>
<dbReference type="Pfam" id="PF00063">
    <property type="entry name" value="Myosin_head"/>
    <property type="match status" value="1"/>
</dbReference>
<evidence type="ECO:0000313" key="12">
    <source>
        <dbReference type="Proteomes" id="UP000001514"/>
    </source>
</evidence>
<evidence type="ECO:0000256" key="6">
    <source>
        <dbReference type="ARBA" id="ARBA00023203"/>
    </source>
</evidence>
<keyword evidence="5 8" id="KW-0505">Motor protein</keyword>
<dbReference type="HOGENOM" id="CLU_000192_7_2_1"/>
<gene>
    <name evidence="11" type="ORF">SELMODRAFT_103418</name>
</gene>
<evidence type="ECO:0000313" key="11">
    <source>
        <dbReference type="EMBL" id="EFJ23280.1"/>
    </source>
</evidence>
<keyword evidence="3 8" id="KW-0067">ATP-binding</keyword>
<dbReference type="InterPro" id="IPR036022">
    <property type="entry name" value="MYSc_Myo8"/>
</dbReference>
<evidence type="ECO:0000259" key="10">
    <source>
        <dbReference type="PROSITE" id="PS51456"/>
    </source>
</evidence>
<feature type="compositionally biased region" description="Low complexity" evidence="9">
    <location>
        <begin position="927"/>
        <end position="939"/>
    </location>
</feature>
<dbReference type="InterPro" id="IPR036961">
    <property type="entry name" value="Kinesin_motor_dom_sf"/>
</dbReference>
<dbReference type="eggNOG" id="KOG0160">
    <property type="taxonomic scope" value="Eukaryota"/>
</dbReference>
<dbReference type="Gene3D" id="6.20.240.20">
    <property type="match status" value="1"/>
</dbReference>
<evidence type="ECO:0000256" key="4">
    <source>
        <dbReference type="ARBA" id="ARBA00023123"/>
    </source>
</evidence>
<dbReference type="PROSITE" id="PS51456">
    <property type="entry name" value="MYOSIN_MOTOR"/>
    <property type="match status" value="1"/>
</dbReference>
<dbReference type="Gene3D" id="3.40.850.10">
    <property type="entry name" value="Kinesin motor domain"/>
    <property type="match status" value="1"/>
</dbReference>
<evidence type="ECO:0000256" key="7">
    <source>
        <dbReference type="ARBA" id="ARBA00060862"/>
    </source>
</evidence>
<dbReference type="GO" id="GO:0007015">
    <property type="term" value="P:actin filament organization"/>
    <property type="evidence" value="ECO:0000318"/>
    <property type="project" value="GO_Central"/>
</dbReference>
<evidence type="ECO:0000256" key="3">
    <source>
        <dbReference type="ARBA" id="ARBA00022840"/>
    </source>
</evidence>
<dbReference type="FunFam" id="1.20.58.530:FF:000013">
    <property type="entry name" value="Unconventional myosin-XIX"/>
    <property type="match status" value="1"/>
</dbReference>
<dbReference type="PANTHER" id="PTHR13140:SF706">
    <property type="entry name" value="DILUTE CLASS UNCONVENTIONAL MYOSIN, ISOFORM C"/>
    <property type="match status" value="1"/>
</dbReference>
<dbReference type="SMART" id="SM00015">
    <property type="entry name" value="IQ"/>
    <property type="match status" value="4"/>
</dbReference>
<dbReference type="Gene3D" id="1.10.10.820">
    <property type="match status" value="1"/>
</dbReference>
<dbReference type="AlphaFoldDB" id="D8RWM0"/>
<dbReference type="EMBL" id="GL377593">
    <property type="protein sequence ID" value="EFJ23280.1"/>
    <property type="molecule type" value="Genomic_DNA"/>
</dbReference>
<dbReference type="InterPro" id="IPR057535">
    <property type="entry name" value="MYO1-3_N_SH3"/>
</dbReference>
<reference evidence="11 12" key="1">
    <citation type="journal article" date="2011" name="Science">
        <title>The Selaginella genome identifies genetic changes associated with the evolution of vascular plants.</title>
        <authorList>
            <person name="Banks J.A."/>
            <person name="Nishiyama T."/>
            <person name="Hasebe M."/>
            <person name="Bowman J.L."/>
            <person name="Gribskov M."/>
            <person name="dePamphilis C."/>
            <person name="Albert V.A."/>
            <person name="Aono N."/>
            <person name="Aoyama T."/>
            <person name="Ambrose B.A."/>
            <person name="Ashton N.W."/>
            <person name="Axtell M.J."/>
            <person name="Barker E."/>
            <person name="Barker M.S."/>
            <person name="Bennetzen J.L."/>
            <person name="Bonawitz N.D."/>
            <person name="Chapple C."/>
            <person name="Cheng C."/>
            <person name="Correa L.G."/>
            <person name="Dacre M."/>
            <person name="DeBarry J."/>
            <person name="Dreyer I."/>
            <person name="Elias M."/>
            <person name="Engstrom E.M."/>
            <person name="Estelle M."/>
            <person name="Feng L."/>
            <person name="Finet C."/>
            <person name="Floyd S.K."/>
            <person name="Frommer W.B."/>
            <person name="Fujita T."/>
            <person name="Gramzow L."/>
            <person name="Gutensohn M."/>
            <person name="Harholt J."/>
            <person name="Hattori M."/>
            <person name="Heyl A."/>
            <person name="Hirai T."/>
            <person name="Hiwatashi Y."/>
            <person name="Ishikawa M."/>
            <person name="Iwata M."/>
            <person name="Karol K.G."/>
            <person name="Koehler B."/>
            <person name="Kolukisaoglu U."/>
            <person name="Kubo M."/>
            <person name="Kurata T."/>
            <person name="Lalonde S."/>
            <person name="Li K."/>
            <person name="Li Y."/>
            <person name="Litt A."/>
            <person name="Lyons E."/>
            <person name="Manning G."/>
            <person name="Maruyama T."/>
            <person name="Michael T.P."/>
            <person name="Mikami K."/>
            <person name="Miyazaki S."/>
            <person name="Morinaga S."/>
            <person name="Murata T."/>
            <person name="Mueller-Roeber B."/>
            <person name="Nelson D.R."/>
            <person name="Obara M."/>
            <person name="Oguri Y."/>
            <person name="Olmstead R.G."/>
            <person name="Onodera N."/>
            <person name="Petersen B.L."/>
            <person name="Pils B."/>
            <person name="Prigge M."/>
            <person name="Rensing S.A."/>
            <person name="Riano-Pachon D.M."/>
            <person name="Roberts A.W."/>
            <person name="Sato Y."/>
            <person name="Scheller H.V."/>
            <person name="Schulz B."/>
            <person name="Schulz C."/>
            <person name="Shakirov E.V."/>
            <person name="Shibagaki N."/>
            <person name="Shinohara N."/>
            <person name="Shippen D.E."/>
            <person name="Soerensen I."/>
            <person name="Sotooka R."/>
            <person name="Sugimoto N."/>
            <person name="Sugita M."/>
            <person name="Sumikawa N."/>
            <person name="Tanurdzic M."/>
            <person name="Theissen G."/>
            <person name="Ulvskov P."/>
            <person name="Wakazuki S."/>
            <person name="Weng J.K."/>
            <person name="Willats W.W."/>
            <person name="Wipf D."/>
            <person name="Wolf P.G."/>
            <person name="Yang L."/>
            <person name="Zimmer A.D."/>
            <person name="Zhu Q."/>
            <person name="Mitros T."/>
            <person name="Hellsten U."/>
            <person name="Loque D."/>
            <person name="Otillar R."/>
            <person name="Salamov A."/>
            <person name="Schmutz J."/>
            <person name="Shapiro H."/>
            <person name="Lindquist E."/>
            <person name="Lucas S."/>
            <person name="Rokhsar D."/>
            <person name="Grigoriev I.V."/>
        </authorList>
    </citation>
    <scope>NUCLEOTIDE SEQUENCE [LARGE SCALE GENOMIC DNA]</scope>
</reference>
<dbReference type="Gene3D" id="1.20.120.720">
    <property type="entry name" value="Myosin VI head, motor domain, U50 subdomain"/>
    <property type="match status" value="1"/>
</dbReference>
<feature type="region of interest" description="Disordered" evidence="9">
    <location>
        <begin position="900"/>
        <end position="947"/>
    </location>
</feature>
<dbReference type="PRINTS" id="PR00193">
    <property type="entry name" value="MYOSINHEAVY"/>
</dbReference>
<feature type="binding site" evidence="8">
    <location>
        <begin position="154"/>
        <end position="161"/>
    </location>
    <ligand>
        <name>ATP</name>
        <dbReference type="ChEBI" id="CHEBI:30616"/>
    </ligand>
</feature>
<accession>D8RWM0</accession>
<evidence type="ECO:0000256" key="8">
    <source>
        <dbReference type="PROSITE-ProRule" id="PRU00782"/>
    </source>
</evidence>
<dbReference type="InterPro" id="IPR027417">
    <property type="entry name" value="P-loop_NTPase"/>
</dbReference>
<keyword evidence="6 8" id="KW-0009">Actin-binding</keyword>
<protein>
    <recommendedName>
        <fullName evidence="10">Myosin motor domain-containing protein</fullName>
    </recommendedName>
</protein>
<keyword evidence="4 8" id="KW-0518">Myosin</keyword>
<evidence type="ECO:0000256" key="9">
    <source>
        <dbReference type="SAM" id="MobiDB-lite"/>
    </source>
</evidence>
<evidence type="ECO:0000256" key="2">
    <source>
        <dbReference type="ARBA" id="ARBA00022741"/>
    </source>
</evidence>
<dbReference type="InterPro" id="IPR000048">
    <property type="entry name" value="IQ_motif_EF-hand-BS"/>
</dbReference>
<dbReference type="GO" id="GO:0016020">
    <property type="term" value="C:membrane"/>
    <property type="evidence" value="ECO:0000318"/>
    <property type="project" value="GO_Central"/>
</dbReference>
<dbReference type="GO" id="GO:0030048">
    <property type="term" value="P:actin filament-based movement"/>
    <property type="evidence" value="ECO:0007669"/>
    <property type="project" value="UniProtKB-ARBA"/>
</dbReference>
<organism evidence="12">
    <name type="scientific">Selaginella moellendorffii</name>
    <name type="common">Spikemoss</name>
    <dbReference type="NCBI Taxonomy" id="88036"/>
    <lineage>
        <taxon>Eukaryota</taxon>
        <taxon>Viridiplantae</taxon>
        <taxon>Streptophyta</taxon>
        <taxon>Embryophyta</taxon>
        <taxon>Tracheophyta</taxon>
        <taxon>Lycopodiopsida</taxon>
        <taxon>Selaginellales</taxon>
        <taxon>Selaginellaceae</taxon>
        <taxon>Selaginella</taxon>
    </lineage>
</organism>
<dbReference type="Gene3D" id="1.20.5.190">
    <property type="match status" value="2"/>
</dbReference>
<dbReference type="PROSITE" id="PS50096">
    <property type="entry name" value="IQ"/>
    <property type="match status" value="4"/>
</dbReference>
<dbReference type="InterPro" id="IPR001609">
    <property type="entry name" value="Myosin_head_motor_dom-like"/>
</dbReference>
<dbReference type="SUPFAM" id="SSF52540">
    <property type="entry name" value="P-loop containing nucleoside triphosphate hydrolases"/>
    <property type="match status" value="2"/>
</dbReference>
<dbReference type="OMA" id="NARKMYS"/>
<evidence type="ECO:0000256" key="5">
    <source>
        <dbReference type="ARBA" id="ARBA00023175"/>
    </source>
</evidence>
<proteinExistence type="inferred from homology"/>
<name>D8RWM0_SELML</name>
<keyword evidence="2 8" id="KW-0547">Nucleotide-binding</keyword>
<dbReference type="KEGG" id="smo:SELMODRAFT_103418"/>
<dbReference type="Pfam" id="PF00612">
    <property type="entry name" value="IQ"/>
    <property type="match status" value="3"/>
</dbReference>
<dbReference type="GO" id="GO:0005524">
    <property type="term" value="F:ATP binding"/>
    <property type="evidence" value="ECO:0007669"/>
    <property type="project" value="UniProtKB-UniRule"/>
</dbReference>
<dbReference type="GO" id="GO:0051015">
    <property type="term" value="F:actin filament binding"/>
    <property type="evidence" value="ECO:0000318"/>
    <property type="project" value="GO_Central"/>
</dbReference>
<keyword evidence="12" id="KW-1185">Reference proteome</keyword>
<sequence length="1045" mass="118852">MNYLVFWQNSRVWCRSTEGEWILGTLQAVGDASPVISVLDGQVIKAETSMVLPANPDILEGIDDLIQLSYLNEPAVLHNLKYRYSQGFIYTKAGPVLIAINPFKKVPIYSSEYIDMFRQLGSKAGLSPHAYATADSAYKEMITAGLNQSIIISGESGAGKTETAKIAMQYLAALGGGGGVENEILETNPILEAFGNAKTLRNNNSSRFGKLIDIFFDSAGKICGAKIQTYLLEKSRVVHQAPGERSYHVFYQLCAGADAGMRDRLKLRHASDYHYLNQGKCLAIENVDDAGQFHRMLNAMNTVQINQEDQEKAFKMLAAVLWLGNVAFSIIDNENHVTVTNDEAIQVAASLLECGALDLIQALCTRKIRARNEDIVQKLTYPQAVDARDALAKALYASLFDWLVERINISMEAGKKRTGKTITILDIYGFESFQSNSFEQLCINYANERLQQHFNRHLFKLEQEEYSAEGIDWTRIEFVDNQECLDLIEKRPLGLISLLDEECTFPQSTEISLAMKLSKHLSKNSHFKAERDTGFTIRHYAGEVTYSTSGIMEKNRDLLHTDILELLSSCKSSLSRAFSAKKGEGFRKESQKQSVSTKFKGQLFRLLQRLENTSPHFIRCVKPNAYQLPDNFEQDLVLQQLRCCGVLEVVRITRSGYPSRHLHQHFADRFRIMLQKQASDTRDALSVCISILQHFNVSPETYQVGLTKLFFRSGQIAVLEEKRTRTMNGIVGAQALYRGYRARLYFKRLRRSTVLWQSLVRGMQARAMFKKLKQRHRAAIFIQKHVKGILARASYKDLLRRHHATLTIQRHFKGLVARNELRRLKRRNVAANRALAAELLAWKQRALVAEQAVWDKDVENAAMAHKLQQYEQRWSEYEARMNAMEEVWQKQMTSLQQSLAAAKRSLTSEDPVPESATSVTPEPGFITASTTATSNQTSSDNHSNFPRDFDAGKSVVGQLVKEYEHRTQVFNDDADFLVEVKSGQVEANLSPEDELKKLKHRFDVWKKDFKGRLRETKVILQKLSHVDEERSRKHKSWWSSRRANQ</sequence>
<dbReference type="Proteomes" id="UP000001514">
    <property type="component" value="Unassembled WGS sequence"/>
</dbReference>
<keyword evidence="1" id="KW-0677">Repeat</keyword>
<dbReference type="GO" id="GO:0000146">
    <property type="term" value="F:microfilament motor activity"/>
    <property type="evidence" value="ECO:0000318"/>
    <property type="project" value="GO_Central"/>
</dbReference>
<dbReference type="FunCoup" id="D8RWM0">
    <property type="interactions" value="1049"/>
</dbReference>
<dbReference type="CDD" id="cd01383">
    <property type="entry name" value="MYSc_Myo8"/>
    <property type="match status" value="1"/>
</dbReference>
<dbReference type="PANTHER" id="PTHR13140">
    <property type="entry name" value="MYOSIN"/>
    <property type="match status" value="1"/>
</dbReference>
<dbReference type="GO" id="GO:0005737">
    <property type="term" value="C:cytoplasm"/>
    <property type="evidence" value="ECO:0000318"/>
    <property type="project" value="GO_Central"/>
</dbReference>
<dbReference type="STRING" id="88036.D8RWM0"/>
<feature type="domain" description="Myosin motor" evidence="10">
    <location>
        <begin position="60"/>
        <end position="724"/>
    </location>
</feature>
<dbReference type="GO" id="GO:0015629">
    <property type="term" value="C:actin cytoskeleton"/>
    <property type="evidence" value="ECO:0000318"/>
    <property type="project" value="GO_Central"/>
</dbReference>